<name>A0A1B9H343_9TREE</name>
<feature type="compositionally biased region" description="Polar residues" evidence="2">
    <location>
        <begin position="92"/>
        <end position="102"/>
    </location>
</feature>
<reference evidence="3 4" key="1">
    <citation type="submission" date="2013-07" db="EMBL/GenBank/DDBJ databases">
        <title>The Genome Sequence of Cryptococcus heveanensis BCC8398.</title>
        <authorList>
            <consortium name="The Broad Institute Genome Sequencing Platform"/>
            <person name="Cuomo C."/>
            <person name="Litvintseva A."/>
            <person name="Chen Y."/>
            <person name="Heitman J."/>
            <person name="Sun S."/>
            <person name="Springer D."/>
            <person name="Dromer F."/>
            <person name="Young S.K."/>
            <person name="Zeng Q."/>
            <person name="Gargeya S."/>
            <person name="Fitzgerald M."/>
            <person name="Abouelleil A."/>
            <person name="Alvarado L."/>
            <person name="Berlin A.M."/>
            <person name="Chapman S.B."/>
            <person name="Dewar J."/>
            <person name="Goldberg J."/>
            <person name="Griggs A."/>
            <person name="Gujja S."/>
            <person name="Hansen M."/>
            <person name="Howarth C."/>
            <person name="Imamovic A."/>
            <person name="Larimer J."/>
            <person name="McCowan C."/>
            <person name="Murphy C."/>
            <person name="Pearson M."/>
            <person name="Priest M."/>
            <person name="Roberts A."/>
            <person name="Saif S."/>
            <person name="Shea T."/>
            <person name="Sykes S."/>
            <person name="Wortman J."/>
            <person name="Nusbaum C."/>
            <person name="Birren B."/>
        </authorList>
    </citation>
    <scope>NUCLEOTIDE SEQUENCE [LARGE SCALE GENOMIC DNA]</scope>
    <source>
        <strain evidence="3 4">BCC8398</strain>
    </source>
</reference>
<proteinExistence type="predicted"/>
<dbReference type="EMBL" id="KV700122">
    <property type="protein sequence ID" value="OCF37696.1"/>
    <property type="molecule type" value="Genomic_DNA"/>
</dbReference>
<dbReference type="Proteomes" id="UP000092666">
    <property type="component" value="Unassembled WGS sequence"/>
</dbReference>
<keyword evidence="4" id="KW-1185">Reference proteome</keyword>
<sequence length="285" mass="31928">MSTSTPKQKTRKRTYDEDMAIRTVLEQDDESEEEGCTCGSQGKLATRTAKNTFSDGRRTGNLYSATVPSQCRSPVCIWASSQPSKKKKVDETTNSAKASGSADQAAKAEVNDPATAKVVKDTSQADQETFERLSSYNEKQAYYEECDCLVHGILQNVQSPYRSELTEEEDHEIANDLLKEVVNASCTIAALRKSNAEHRAEVKRLRYELGQSRNQAKRYQKGMVAAQLEADTARDAAKIEFEEQYAAELLEESVALAEAKKAWEKRKVIKQKIEELVKDVKQVKK</sequence>
<keyword evidence="1" id="KW-0175">Coiled coil</keyword>
<organism evidence="3 4">
    <name type="scientific">Kwoniella heveanensis BCC8398</name>
    <dbReference type="NCBI Taxonomy" id="1296120"/>
    <lineage>
        <taxon>Eukaryota</taxon>
        <taxon>Fungi</taxon>
        <taxon>Dikarya</taxon>
        <taxon>Basidiomycota</taxon>
        <taxon>Agaricomycotina</taxon>
        <taxon>Tremellomycetes</taxon>
        <taxon>Tremellales</taxon>
        <taxon>Cryptococcaceae</taxon>
        <taxon>Kwoniella</taxon>
    </lineage>
</organism>
<reference evidence="4" key="2">
    <citation type="submission" date="2013-12" db="EMBL/GenBank/DDBJ databases">
        <title>Evolution of pathogenesis and genome organization in the Tremellales.</title>
        <authorList>
            <person name="Cuomo C."/>
            <person name="Litvintseva A."/>
            <person name="Heitman J."/>
            <person name="Chen Y."/>
            <person name="Sun S."/>
            <person name="Springer D."/>
            <person name="Dromer F."/>
            <person name="Young S."/>
            <person name="Zeng Q."/>
            <person name="Chapman S."/>
            <person name="Gujja S."/>
            <person name="Saif S."/>
            <person name="Birren B."/>
        </authorList>
    </citation>
    <scope>NUCLEOTIDE SEQUENCE [LARGE SCALE GENOMIC DNA]</scope>
    <source>
        <strain evidence="4">BCC8398</strain>
    </source>
</reference>
<evidence type="ECO:0000256" key="1">
    <source>
        <dbReference type="SAM" id="Coils"/>
    </source>
</evidence>
<protein>
    <submittedName>
        <fullName evidence="3">Uncharacterized protein</fullName>
    </submittedName>
</protein>
<feature type="region of interest" description="Disordered" evidence="2">
    <location>
        <begin position="82"/>
        <end position="124"/>
    </location>
</feature>
<evidence type="ECO:0000256" key="2">
    <source>
        <dbReference type="SAM" id="MobiDB-lite"/>
    </source>
</evidence>
<evidence type="ECO:0000313" key="3">
    <source>
        <dbReference type="EMBL" id="OCF37696.1"/>
    </source>
</evidence>
<gene>
    <name evidence="3" type="ORF">I316_00823</name>
</gene>
<accession>A0A1B9H343</accession>
<evidence type="ECO:0000313" key="4">
    <source>
        <dbReference type="Proteomes" id="UP000092666"/>
    </source>
</evidence>
<dbReference type="AlphaFoldDB" id="A0A1B9H343"/>
<feature type="coiled-coil region" evidence="1">
    <location>
        <begin position="188"/>
        <end position="215"/>
    </location>
</feature>